<dbReference type="PANTHER" id="PTHR34229">
    <property type="entry name" value="METAL TRANSPORT PROTEIN HI_1621-RELATED"/>
    <property type="match status" value="1"/>
</dbReference>
<evidence type="ECO:0000256" key="5">
    <source>
        <dbReference type="ARBA" id="ARBA00022989"/>
    </source>
</evidence>
<organism evidence="10 11">
    <name type="scientific">Streptomyces aureoversilis</name>
    <dbReference type="NCBI Taxonomy" id="67277"/>
    <lineage>
        <taxon>Bacteria</taxon>
        <taxon>Bacillati</taxon>
        <taxon>Actinomycetota</taxon>
        <taxon>Actinomycetes</taxon>
        <taxon>Kitasatosporales</taxon>
        <taxon>Streptomycetaceae</taxon>
        <taxon>Streptomyces</taxon>
    </lineage>
</organism>
<feature type="transmembrane region" description="Helical" evidence="8">
    <location>
        <begin position="105"/>
        <end position="129"/>
    </location>
</feature>
<sequence length="391" mass="38684">MHVPDGFIDAPVSAATAVVAAGAVAVSLRGARRELDDKAAPLAGLVAAFIFAVQMLNFPVAAGTSGHLLGGALAAILVGPYTGVLCISVVLLMQGVLFADGGLTALGVNISVMGVVTTVVAYAVLRALVKLLPRGRTSLTAASFAAALVSVPAAAAAFTLIYAAGGTTDVPVGKVFTAMVGVHALIGLGEAAITALTVSAVAAVRPDLIHGARDLIRPLELRTAPASSLRRDGDQPERRAPAVPDGLEEGGQGLGAVAADSVGAGAEPAGTQASPAPAGARPAAAPRSARRLWVAGLGVALVCAGGVSYYASSSPDGLEKVAHDKGIDSKAEEHAAKDSPLADYQVKDVADERISGGLAGVIGVGATLAAGTAVFVVVRRRRAAAPSAESA</sequence>
<feature type="domain" description="PDGLE" evidence="9">
    <location>
        <begin position="290"/>
        <end position="380"/>
    </location>
</feature>
<dbReference type="PANTHER" id="PTHR34229:SF1">
    <property type="entry name" value="METAL TRANSPORT PROTEIN HI_1621-RELATED"/>
    <property type="match status" value="1"/>
</dbReference>
<feature type="compositionally biased region" description="Low complexity" evidence="7">
    <location>
        <begin position="273"/>
        <end position="282"/>
    </location>
</feature>
<evidence type="ECO:0000256" key="2">
    <source>
        <dbReference type="ARBA" id="ARBA00022448"/>
    </source>
</evidence>
<gene>
    <name evidence="10" type="ORF">ACFPP6_26315</name>
</gene>
<protein>
    <submittedName>
        <fullName evidence="10">Energy-coupling factor ABC transporter permease</fullName>
    </submittedName>
</protein>
<feature type="region of interest" description="Disordered" evidence="7">
    <location>
        <begin position="263"/>
        <end position="282"/>
    </location>
</feature>
<dbReference type="Pfam" id="PF13190">
    <property type="entry name" value="PDGLE"/>
    <property type="match status" value="1"/>
</dbReference>
<reference evidence="11" key="1">
    <citation type="journal article" date="2019" name="Int. J. Syst. Evol. Microbiol.">
        <title>The Global Catalogue of Microorganisms (GCM) 10K type strain sequencing project: providing services to taxonomists for standard genome sequencing and annotation.</title>
        <authorList>
            <consortium name="The Broad Institute Genomics Platform"/>
            <consortium name="The Broad Institute Genome Sequencing Center for Infectious Disease"/>
            <person name="Wu L."/>
            <person name="Ma J."/>
        </authorList>
    </citation>
    <scope>NUCLEOTIDE SEQUENCE [LARGE SCALE GENOMIC DNA]</scope>
    <source>
        <strain evidence="11">CGMCC 4.1641</strain>
    </source>
</reference>
<feature type="compositionally biased region" description="Basic and acidic residues" evidence="7">
    <location>
        <begin position="229"/>
        <end position="240"/>
    </location>
</feature>
<evidence type="ECO:0000256" key="8">
    <source>
        <dbReference type="SAM" id="Phobius"/>
    </source>
</evidence>
<evidence type="ECO:0000256" key="1">
    <source>
        <dbReference type="ARBA" id="ARBA00004651"/>
    </source>
</evidence>
<evidence type="ECO:0000256" key="4">
    <source>
        <dbReference type="ARBA" id="ARBA00022692"/>
    </source>
</evidence>
<evidence type="ECO:0000259" key="9">
    <source>
        <dbReference type="Pfam" id="PF13190"/>
    </source>
</evidence>
<dbReference type="Gene3D" id="1.10.1760.20">
    <property type="match status" value="1"/>
</dbReference>
<comment type="subcellular location">
    <subcellularLocation>
        <location evidence="1">Cell membrane</location>
        <topology evidence="1">Multi-pass membrane protein</topology>
    </subcellularLocation>
</comment>
<keyword evidence="2" id="KW-0813">Transport</keyword>
<accession>A0ABW0A3V7</accession>
<dbReference type="Pfam" id="PF01891">
    <property type="entry name" value="CbiM"/>
    <property type="match status" value="1"/>
</dbReference>
<keyword evidence="5 8" id="KW-1133">Transmembrane helix</keyword>
<evidence type="ECO:0000313" key="10">
    <source>
        <dbReference type="EMBL" id="MFC5148189.1"/>
    </source>
</evidence>
<feature type="transmembrane region" description="Helical" evidence="8">
    <location>
        <begin position="354"/>
        <end position="378"/>
    </location>
</feature>
<dbReference type="EMBL" id="JBHSKJ010000016">
    <property type="protein sequence ID" value="MFC5148189.1"/>
    <property type="molecule type" value="Genomic_DNA"/>
</dbReference>
<feature type="transmembrane region" description="Helical" evidence="8">
    <location>
        <begin position="292"/>
        <end position="311"/>
    </location>
</feature>
<keyword evidence="3" id="KW-1003">Cell membrane</keyword>
<dbReference type="InterPro" id="IPR002751">
    <property type="entry name" value="CbiM/NikMN"/>
</dbReference>
<feature type="transmembrane region" description="Helical" evidence="8">
    <location>
        <begin position="141"/>
        <end position="164"/>
    </location>
</feature>
<name>A0ABW0A3V7_9ACTN</name>
<feature type="transmembrane region" description="Helical" evidence="8">
    <location>
        <begin position="72"/>
        <end position="93"/>
    </location>
</feature>
<feature type="transmembrane region" description="Helical" evidence="8">
    <location>
        <begin position="40"/>
        <end position="60"/>
    </location>
</feature>
<dbReference type="InterPro" id="IPR025937">
    <property type="entry name" value="PDGLE_dom"/>
</dbReference>
<keyword evidence="6 8" id="KW-0472">Membrane</keyword>
<proteinExistence type="predicted"/>
<keyword evidence="4 8" id="KW-0812">Transmembrane</keyword>
<feature type="transmembrane region" description="Helical" evidence="8">
    <location>
        <begin position="184"/>
        <end position="204"/>
    </location>
</feature>
<comment type="caution">
    <text evidence="10">The sequence shown here is derived from an EMBL/GenBank/DDBJ whole genome shotgun (WGS) entry which is preliminary data.</text>
</comment>
<keyword evidence="11" id="KW-1185">Reference proteome</keyword>
<evidence type="ECO:0000256" key="6">
    <source>
        <dbReference type="ARBA" id="ARBA00023136"/>
    </source>
</evidence>
<evidence type="ECO:0000313" key="11">
    <source>
        <dbReference type="Proteomes" id="UP001596222"/>
    </source>
</evidence>
<feature type="region of interest" description="Disordered" evidence="7">
    <location>
        <begin position="226"/>
        <end position="251"/>
    </location>
</feature>
<evidence type="ECO:0000256" key="3">
    <source>
        <dbReference type="ARBA" id="ARBA00022475"/>
    </source>
</evidence>
<evidence type="ECO:0000256" key="7">
    <source>
        <dbReference type="SAM" id="MobiDB-lite"/>
    </source>
</evidence>
<feature type="transmembrane region" description="Helical" evidence="8">
    <location>
        <begin position="7"/>
        <end position="28"/>
    </location>
</feature>
<dbReference type="Proteomes" id="UP001596222">
    <property type="component" value="Unassembled WGS sequence"/>
</dbReference>
<dbReference type="RefSeq" id="WP_382047097.1">
    <property type="nucleotide sequence ID" value="NZ_JBHSKJ010000016.1"/>
</dbReference>